<dbReference type="Proteomes" id="UP000736672">
    <property type="component" value="Unassembled WGS sequence"/>
</dbReference>
<gene>
    <name evidence="1" type="ORF">B0J15DRAFT_493924</name>
</gene>
<accession>A0A9P9KM81</accession>
<keyword evidence="2" id="KW-1185">Reference proteome</keyword>
<dbReference type="EMBL" id="JAGTJS010000009">
    <property type="protein sequence ID" value="KAH7258494.1"/>
    <property type="molecule type" value="Genomic_DNA"/>
</dbReference>
<name>A0A9P9KM81_FUSSL</name>
<dbReference type="OrthoDB" id="5131826at2759"/>
<evidence type="ECO:0000313" key="2">
    <source>
        <dbReference type="Proteomes" id="UP000736672"/>
    </source>
</evidence>
<sequence>MCVGAALSLEPDDSRSKELIREFSSSGDLSKHFRRRHLSHVSHDVSPQCGV</sequence>
<proteinExistence type="predicted"/>
<organism evidence="1 2">
    <name type="scientific">Fusarium solani</name>
    <name type="common">Filamentous fungus</name>
    <dbReference type="NCBI Taxonomy" id="169388"/>
    <lineage>
        <taxon>Eukaryota</taxon>
        <taxon>Fungi</taxon>
        <taxon>Dikarya</taxon>
        <taxon>Ascomycota</taxon>
        <taxon>Pezizomycotina</taxon>
        <taxon>Sordariomycetes</taxon>
        <taxon>Hypocreomycetidae</taxon>
        <taxon>Hypocreales</taxon>
        <taxon>Nectriaceae</taxon>
        <taxon>Fusarium</taxon>
        <taxon>Fusarium solani species complex</taxon>
    </lineage>
</organism>
<protein>
    <submittedName>
        <fullName evidence="1">Uncharacterized protein</fullName>
    </submittedName>
</protein>
<comment type="caution">
    <text evidence="1">The sequence shown here is derived from an EMBL/GenBank/DDBJ whole genome shotgun (WGS) entry which is preliminary data.</text>
</comment>
<evidence type="ECO:0000313" key="1">
    <source>
        <dbReference type="EMBL" id="KAH7258494.1"/>
    </source>
</evidence>
<reference evidence="1" key="1">
    <citation type="journal article" date="2021" name="Nat. Commun.">
        <title>Genetic determinants of endophytism in the Arabidopsis root mycobiome.</title>
        <authorList>
            <person name="Mesny F."/>
            <person name="Miyauchi S."/>
            <person name="Thiergart T."/>
            <person name="Pickel B."/>
            <person name="Atanasova L."/>
            <person name="Karlsson M."/>
            <person name="Huettel B."/>
            <person name="Barry K.W."/>
            <person name="Haridas S."/>
            <person name="Chen C."/>
            <person name="Bauer D."/>
            <person name="Andreopoulos W."/>
            <person name="Pangilinan J."/>
            <person name="LaButti K."/>
            <person name="Riley R."/>
            <person name="Lipzen A."/>
            <person name="Clum A."/>
            <person name="Drula E."/>
            <person name="Henrissat B."/>
            <person name="Kohler A."/>
            <person name="Grigoriev I.V."/>
            <person name="Martin F.M."/>
            <person name="Hacquard S."/>
        </authorList>
    </citation>
    <scope>NUCLEOTIDE SEQUENCE</scope>
    <source>
        <strain evidence="1">FSSC 5 MPI-SDFR-AT-0091</strain>
    </source>
</reference>
<dbReference type="AlphaFoldDB" id="A0A9P9KM81"/>